<dbReference type="SUPFAM" id="SSF51445">
    <property type="entry name" value="(Trans)glycosidases"/>
    <property type="match status" value="1"/>
</dbReference>
<dbReference type="Gene3D" id="3.20.20.80">
    <property type="entry name" value="Glycosidases"/>
    <property type="match status" value="1"/>
</dbReference>
<dbReference type="InterPro" id="IPR013780">
    <property type="entry name" value="Glyco_hydro_b"/>
</dbReference>
<dbReference type="FunFam" id="3.20.20.80:FF:000064">
    <property type="entry name" value="Oligo-1,6-glucosidase"/>
    <property type="match status" value="2"/>
</dbReference>
<dbReference type="InterPro" id="IPR045857">
    <property type="entry name" value="O16G_dom_2"/>
</dbReference>
<protein>
    <submittedName>
        <fullName evidence="5">Alpha-glucosidase</fullName>
    </submittedName>
</protein>
<keyword evidence="2" id="KW-0378">Hydrolase</keyword>
<comment type="similarity">
    <text evidence="1">Belongs to the glycosyl hydrolase 13 family.</text>
</comment>
<dbReference type="GO" id="GO:0009313">
    <property type="term" value="P:oligosaccharide catabolic process"/>
    <property type="evidence" value="ECO:0007669"/>
    <property type="project" value="TreeGrafter"/>
</dbReference>
<dbReference type="Gene3D" id="3.90.400.10">
    <property type="entry name" value="Oligo-1,6-glucosidase, Domain 2"/>
    <property type="match status" value="1"/>
</dbReference>
<evidence type="ECO:0000256" key="2">
    <source>
        <dbReference type="ARBA" id="ARBA00022801"/>
    </source>
</evidence>
<dbReference type="NCBIfam" id="NF008183">
    <property type="entry name" value="PRK10933.1"/>
    <property type="match status" value="1"/>
</dbReference>
<reference evidence="5" key="1">
    <citation type="journal article" date="2021" name="PeerJ">
        <title>Extensive microbial diversity within the chicken gut microbiome revealed by metagenomics and culture.</title>
        <authorList>
            <person name="Gilroy R."/>
            <person name="Ravi A."/>
            <person name="Getino M."/>
            <person name="Pursley I."/>
            <person name="Horton D.L."/>
            <person name="Alikhan N.F."/>
            <person name="Baker D."/>
            <person name="Gharbi K."/>
            <person name="Hall N."/>
            <person name="Watson M."/>
            <person name="Adriaenssens E.M."/>
            <person name="Foster-Nyarko E."/>
            <person name="Jarju S."/>
            <person name="Secka A."/>
            <person name="Antonio M."/>
            <person name="Oren A."/>
            <person name="Chaudhuri R.R."/>
            <person name="La Ragione R."/>
            <person name="Hildebrand F."/>
            <person name="Pallen M.J."/>
        </authorList>
    </citation>
    <scope>NUCLEOTIDE SEQUENCE</scope>
    <source>
        <strain evidence="5">CHK174-6876</strain>
    </source>
</reference>
<dbReference type="AlphaFoldDB" id="A0A921F935"/>
<dbReference type="InterPro" id="IPR006047">
    <property type="entry name" value="GH13_cat_dom"/>
</dbReference>
<evidence type="ECO:0000313" key="6">
    <source>
        <dbReference type="Proteomes" id="UP000707535"/>
    </source>
</evidence>
<dbReference type="InterPro" id="IPR017853">
    <property type="entry name" value="GH"/>
</dbReference>
<dbReference type="EMBL" id="DYXG01000010">
    <property type="protein sequence ID" value="HJE96168.1"/>
    <property type="molecule type" value="Genomic_DNA"/>
</dbReference>
<accession>A0A921F935</accession>
<dbReference type="Pfam" id="PF00128">
    <property type="entry name" value="Alpha-amylase"/>
    <property type="match status" value="1"/>
</dbReference>
<dbReference type="PANTHER" id="PTHR10357:SF184">
    <property type="entry name" value="OLIGO-1,6-GLUCOSIDASE 1"/>
    <property type="match status" value="1"/>
</dbReference>
<sequence>MNSEWWKNAVIYQIYPKSFKDSNGDGFGDINGIIEKLPYIKSLGVDAIWLNPLYVSPQVDNGYDIADYRKVDPRFGSNEDLYHLIREAHQLNLKIIMDLVVNGTSDQHQWFKESCKSKDNYFSDFYIWKDAKEDGSEPNNWGSNFSGSAWEWNEQRQQYYLHYYAKEQPDLNWENPRVREAVFDLMRFWKARGVDGWRMDIITSISKNQAFPDNPAKNGEKYVVANQDNGPRMHEFIHDIDREVLSPFKMMSVGEAPASKSIDARQLVDPKREELDMVFTFEHMHIDRKPGGVNGRWDVQPADIIALKNILSDWQNSLRDHGWNALYFENHDRARTPSRWGNDHEYRYESATAFATVLHCLQGTPFVYQGEEIGMTNPDFKLEDYEDVELTTNYHQFVEEQKTLSAADFLKAAHKISRDNARTPMQWNDSVNAGFSEAKPWFKINARYPEINVAKDQESQKSVSNYYRKLIELRHQNLILRDGTYELKFADDPDVFVYERVLGKQKWTVIANLSEKTFDLSDYYTADAKTKVLLSNYQRQGSGLGNAALKPWEALVCENQI</sequence>
<name>A0A921F935_9LACO</name>
<evidence type="ECO:0000256" key="3">
    <source>
        <dbReference type="ARBA" id="ARBA00023295"/>
    </source>
</evidence>
<evidence type="ECO:0000313" key="5">
    <source>
        <dbReference type="EMBL" id="HJE96168.1"/>
    </source>
</evidence>
<dbReference type="SUPFAM" id="SSF51011">
    <property type="entry name" value="Glycosyl hydrolase domain"/>
    <property type="match status" value="1"/>
</dbReference>
<dbReference type="FunFam" id="3.90.400.10:FF:000002">
    <property type="entry name" value="Sucrose isomerase"/>
    <property type="match status" value="1"/>
</dbReference>
<proteinExistence type="inferred from homology"/>
<reference evidence="5" key="2">
    <citation type="submission" date="2021-09" db="EMBL/GenBank/DDBJ databases">
        <authorList>
            <person name="Gilroy R."/>
        </authorList>
    </citation>
    <scope>NUCLEOTIDE SEQUENCE</scope>
    <source>
        <strain evidence="5">CHK174-6876</strain>
    </source>
</reference>
<dbReference type="SMART" id="SM00642">
    <property type="entry name" value="Aamy"/>
    <property type="match status" value="1"/>
</dbReference>
<comment type="caution">
    <text evidence="5">The sequence shown here is derived from an EMBL/GenBank/DDBJ whole genome shotgun (WGS) entry which is preliminary data.</text>
</comment>
<dbReference type="Proteomes" id="UP000707535">
    <property type="component" value="Unassembled WGS sequence"/>
</dbReference>
<organism evidence="5 6">
    <name type="scientific">Ligilactobacillus acidipiscis</name>
    <dbReference type="NCBI Taxonomy" id="89059"/>
    <lineage>
        <taxon>Bacteria</taxon>
        <taxon>Bacillati</taxon>
        <taxon>Bacillota</taxon>
        <taxon>Bacilli</taxon>
        <taxon>Lactobacillales</taxon>
        <taxon>Lactobacillaceae</taxon>
        <taxon>Ligilactobacillus</taxon>
    </lineage>
</organism>
<dbReference type="GO" id="GO:0004556">
    <property type="term" value="F:alpha-amylase activity"/>
    <property type="evidence" value="ECO:0007669"/>
    <property type="project" value="TreeGrafter"/>
</dbReference>
<dbReference type="Gene3D" id="2.60.40.1180">
    <property type="entry name" value="Golgi alpha-mannosidase II"/>
    <property type="match status" value="1"/>
</dbReference>
<gene>
    <name evidence="5" type="ORF">K8V00_00985</name>
</gene>
<dbReference type="CDD" id="cd11333">
    <property type="entry name" value="AmyAc_SI_OligoGlu_DGase"/>
    <property type="match status" value="1"/>
</dbReference>
<feature type="domain" description="Glycosyl hydrolase family 13 catalytic" evidence="4">
    <location>
        <begin position="13"/>
        <end position="422"/>
    </location>
</feature>
<evidence type="ECO:0000256" key="1">
    <source>
        <dbReference type="ARBA" id="ARBA00008061"/>
    </source>
</evidence>
<evidence type="ECO:0000259" key="4">
    <source>
        <dbReference type="SMART" id="SM00642"/>
    </source>
</evidence>
<dbReference type="PANTHER" id="PTHR10357">
    <property type="entry name" value="ALPHA-AMYLASE FAMILY MEMBER"/>
    <property type="match status" value="1"/>
</dbReference>
<keyword evidence="3" id="KW-0326">Glycosidase</keyword>